<dbReference type="PROSITE" id="PS50119">
    <property type="entry name" value="ZF_BBOX"/>
    <property type="match status" value="1"/>
</dbReference>
<evidence type="ECO:0000313" key="5">
    <source>
        <dbReference type="EMBL" id="CAC5421617.1"/>
    </source>
</evidence>
<sequence length="598" mass="68916">MKITDRLDELEDNIISAIQKDRMDKSIEDPKKENREYAACQPCSCQKKHSQAEFGCITCVEVYCKQCSVSHSTHKAFKKHRLIEIEEYKRLNESVQKYDKVCNLHNQDLMSYCNLHNSPVCVRCIQLHHSKCPSLVNIVDIATQLRPAHSDVLDKDFEEIDSTLKTLRQYTLANLADLDETSEEKNKSVTDYKREIELEFHAYMDHIDKATRGSITENISECKSKLIMSLKEIDCRREVFEKLKEQWKLQKYIATDEESFFAIRDIKELLRDLDTKVQYLIDTYLDTSIDFIPNESFREAMKALQPNLGQIEMVRKSSISISKLSMRSAIFKKAQIQVSGMSKAKTLEIEFANKFVIPSTKSKGNMLNCTTMSGKYLVVADENNRKLLIFNIENTTSFEFPTNHKPFDVVGMDDDIVVSYGDRNYIEIIRLSSKHIQKRNLGNSCLGLSVCDRNVFVITYPKGITVLNDQCEFLREIQMDVEGVYFLSVHSERLLYSSWKLGEGILFCSNMSGQQIWQLKFRSPHGVSFDRYGNIFVADNDSNEVYVISSDGKNIRTILSASDGIESPTSIFCDHIRRQLYVGVDRRKDHGILAFNMK</sequence>
<dbReference type="PANTHER" id="PTHR25462:SF296">
    <property type="entry name" value="MEIOTIC P26, ISOFORM F"/>
    <property type="match status" value="1"/>
</dbReference>
<gene>
    <name evidence="5" type="ORF">MCOR_53717</name>
</gene>
<dbReference type="GO" id="GO:0008270">
    <property type="term" value="F:zinc ion binding"/>
    <property type="evidence" value="ECO:0007669"/>
    <property type="project" value="UniProtKB-KW"/>
</dbReference>
<evidence type="ECO:0000256" key="1">
    <source>
        <dbReference type="ARBA" id="ARBA00022737"/>
    </source>
</evidence>
<dbReference type="Gene3D" id="3.30.160.60">
    <property type="entry name" value="Classic Zinc Finger"/>
    <property type="match status" value="1"/>
</dbReference>
<keyword evidence="6" id="KW-1185">Reference proteome</keyword>
<dbReference type="InterPro" id="IPR011042">
    <property type="entry name" value="6-blade_b-propeller_TolB-like"/>
</dbReference>
<name>A0A6J8EML7_MYTCO</name>
<protein>
    <recommendedName>
        <fullName evidence="4">B box-type domain-containing protein</fullName>
    </recommendedName>
</protein>
<accession>A0A6J8EML7</accession>
<dbReference type="EMBL" id="CACVKT020009359">
    <property type="protein sequence ID" value="CAC5421617.1"/>
    <property type="molecule type" value="Genomic_DNA"/>
</dbReference>
<feature type="repeat" description="NHL" evidence="3">
    <location>
        <begin position="521"/>
        <end position="551"/>
    </location>
</feature>
<evidence type="ECO:0000256" key="2">
    <source>
        <dbReference type="PROSITE-ProRule" id="PRU00024"/>
    </source>
</evidence>
<dbReference type="Gene3D" id="2.120.10.30">
    <property type="entry name" value="TolB, C-terminal domain"/>
    <property type="match status" value="1"/>
</dbReference>
<dbReference type="GO" id="GO:0061630">
    <property type="term" value="F:ubiquitin protein ligase activity"/>
    <property type="evidence" value="ECO:0007669"/>
    <property type="project" value="TreeGrafter"/>
</dbReference>
<evidence type="ECO:0000256" key="3">
    <source>
        <dbReference type="PROSITE-ProRule" id="PRU00504"/>
    </source>
</evidence>
<dbReference type="InterPro" id="IPR047153">
    <property type="entry name" value="TRIM45/56/19-like"/>
</dbReference>
<evidence type="ECO:0000313" key="6">
    <source>
        <dbReference type="Proteomes" id="UP000507470"/>
    </source>
</evidence>
<keyword evidence="2" id="KW-0862">Zinc</keyword>
<dbReference type="SUPFAM" id="SSF63825">
    <property type="entry name" value="YWTD domain"/>
    <property type="match status" value="1"/>
</dbReference>
<feature type="domain" description="B box-type" evidence="4">
    <location>
        <begin position="35"/>
        <end position="85"/>
    </location>
</feature>
<dbReference type="OrthoDB" id="10321584at2759"/>
<dbReference type="Proteomes" id="UP000507470">
    <property type="component" value="Unassembled WGS sequence"/>
</dbReference>
<dbReference type="AlphaFoldDB" id="A0A6J8EML7"/>
<reference evidence="5 6" key="1">
    <citation type="submission" date="2020-06" db="EMBL/GenBank/DDBJ databases">
        <authorList>
            <person name="Li R."/>
            <person name="Bekaert M."/>
        </authorList>
    </citation>
    <scope>NUCLEOTIDE SEQUENCE [LARGE SCALE GENOMIC DNA]</scope>
    <source>
        <strain evidence="6">wild</strain>
    </source>
</reference>
<dbReference type="InterPro" id="IPR000315">
    <property type="entry name" value="Znf_B-box"/>
</dbReference>
<organism evidence="5 6">
    <name type="scientific">Mytilus coruscus</name>
    <name type="common">Sea mussel</name>
    <dbReference type="NCBI Taxonomy" id="42192"/>
    <lineage>
        <taxon>Eukaryota</taxon>
        <taxon>Metazoa</taxon>
        <taxon>Spiralia</taxon>
        <taxon>Lophotrochozoa</taxon>
        <taxon>Mollusca</taxon>
        <taxon>Bivalvia</taxon>
        <taxon>Autobranchia</taxon>
        <taxon>Pteriomorphia</taxon>
        <taxon>Mytilida</taxon>
        <taxon>Mytiloidea</taxon>
        <taxon>Mytilidae</taxon>
        <taxon>Mytilinae</taxon>
        <taxon>Mytilus</taxon>
    </lineage>
</organism>
<keyword evidence="2" id="KW-0479">Metal-binding</keyword>
<proteinExistence type="predicted"/>
<dbReference type="InterPro" id="IPR001258">
    <property type="entry name" value="NHL_repeat"/>
</dbReference>
<keyword evidence="1" id="KW-0677">Repeat</keyword>
<keyword evidence="2" id="KW-0863">Zinc-finger</keyword>
<dbReference type="PROSITE" id="PS51125">
    <property type="entry name" value="NHL"/>
    <property type="match status" value="1"/>
</dbReference>
<evidence type="ECO:0000259" key="4">
    <source>
        <dbReference type="PROSITE" id="PS50119"/>
    </source>
</evidence>
<dbReference type="PANTHER" id="PTHR25462">
    <property type="entry name" value="BONUS, ISOFORM C-RELATED"/>
    <property type="match status" value="1"/>
</dbReference>